<gene>
    <name evidence="1" type="ORF">ABFV83_14855</name>
</gene>
<dbReference type="EMBL" id="CP157940">
    <property type="protein sequence ID" value="XBS53095.1"/>
    <property type="molecule type" value="Genomic_DNA"/>
</dbReference>
<dbReference type="InterPro" id="IPR004375">
    <property type="entry name" value="NanQ/TabA/YiaL"/>
</dbReference>
<dbReference type="Gene3D" id="2.60.120.370">
    <property type="entry name" value="YhcH/YjgK/YiaL"/>
    <property type="match status" value="1"/>
</dbReference>
<dbReference type="RefSeq" id="WP_349944900.1">
    <property type="nucleotide sequence ID" value="NZ_CP157940.1"/>
</dbReference>
<dbReference type="AlphaFoldDB" id="A0AAU7PLH9"/>
<dbReference type="PANTHER" id="PTHR34986:SF1">
    <property type="entry name" value="PROTEIN YIAL"/>
    <property type="match status" value="1"/>
</dbReference>
<dbReference type="InterPro" id="IPR037012">
    <property type="entry name" value="NanQ/TabA/YiaL_sf"/>
</dbReference>
<reference evidence="1" key="1">
    <citation type="submission" date="2024-06" db="EMBL/GenBank/DDBJ databases">
        <title>Lacrimispora cavernae sp. nov., a novel anaerobe isolated from bat guano pile inside a cave.</title>
        <authorList>
            <person name="Miller S.L."/>
            <person name="Lu N."/>
            <person name="King J."/>
            <person name="Sankaranarayanan K."/>
            <person name="Lawson P.A."/>
        </authorList>
    </citation>
    <scope>NUCLEOTIDE SEQUENCE</scope>
    <source>
        <strain evidence="1">BS-2</strain>
    </source>
</reference>
<name>A0AAU7PLH9_9FIRM</name>
<dbReference type="NCBIfam" id="TIGR00022">
    <property type="entry name" value="YhcH/YjgK/YiaL family protein"/>
    <property type="match status" value="1"/>
</dbReference>
<sequence>MIYGHIDSIKTENAYTEKIRKAMAILKETDVTDMHHGKYPLDGDNLILQINEITTGPKEEKKPEVHRKYIDVQYMVHGHELIGFYPDDRNGEVLEDQLEENDLLFYKEREDVNELMLPMTDGCYAIFFPEDVHRPGCQMGDPEAVKKIILKVKADTL</sequence>
<accession>A0AAU7PLH9</accession>
<dbReference type="PANTHER" id="PTHR34986">
    <property type="entry name" value="EVOLVED BETA-GALACTOSIDASE SUBUNIT BETA"/>
    <property type="match status" value="1"/>
</dbReference>
<protein>
    <submittedName>
        <fullName evidence="1">YhcH/YjgK/YiaL family protein</fullName>
    </submittedName>
</protein>
<dbReference type="SUPFAM" id="SSF51197">
    <property type="entry name" value="Clavaminate synthase-like"/>
    <property type="match status" value="1"/>
</dbReference>
<organism evidence="1">
    <name type="scientific">Lacrimispora sp. BS-2</name>
    <dbReference type="NCBI Taxonomy" id="3151850"/>
    <lineage>
        <taxon>Bacteria</taxon>
        <taxon>Bacillati</taxon>
        <taxon>Bacillota</taxon>
        <taxon>Clostridia</taxon>
        <taxon>Lachnospirales</taxon>
        <taxon>Lachnospiraceae</taxon>
        <taxon>Lacrimispora</taxon>
    </lineage>
</organism>
<proteinExistence type="predicted"/>
<dbReference type="Pfam" id="PF04074">
    <property type="entry name" value="DUF386"/>
    <property type="match status" value="1"/>
</dbReference>
<dbReference type="GO" id="GO:0005829">
    <property type="term" value="C:cytosol"/>
    <property type="evidence" value="ECO:0007669"/>
    <property type="project" value="TreeGrafter"/>
</dbReference>
<evidence type="ECO:0000313" key="1">
    <source>
        <dbReference type="EMBL" id="XBS53095.1"/>
    </source>
</evidence>